<comment type="caution">
    <text evidence="3">The sequence shown here is derived from an EMBL/GenBank/DDBJ whole genome shotgun (WGS) entry which is preliminary data.</text>
</comment>
<dbReference type="PANTHER" id="PTHR46791:SF11">
    <property type="entry name" value="INTEGRASE CATALYTIC DOMAIN-CONTAINING PROTEIN"/>
    <property type="match status" value="1"/>
</dbReference>
<dbReference type="InterPro" id="IPR001584">
    <property type="entry name" value="Integrase_cat-core"/>
</dbReference>
<evidence type="ECO:0000256" key="1">
    <source>
        <dbReference type="SAM" id="Phobius"/>
    </source>
</evidence>
<dbReference type="SUPFAM" id="SSF53098">
    <property type="entry name" value="Ribonuclease H-like"/>
    <property type="match status" value="1"/>
</dbReference>
<dbReference type="Gene3D" id="3.30.420.10">
    <property type="entry name" value="Ribonuclease H-like superfamily/Ribonuclease H"/>
    <property type="match status" value="1"/>
</dbReference>
<keyword evidence="1" id="KW-1133">Transmembrane helix</keyword>
<organism evidence="3 4">
    <name type="scientific">Coilia grayii</name>
    <name type="common">Gray's grenadier anchovy</name>
    <dbReference type="NCBI Taxonomy" id="363190"/>
    <lineage>
        <taxon>Eukaryota</taxon>
        <taxon>Metazoa</taxon>
        <taxon>Chordata</taxon>
        <taxon>Craniata</taxon>
        <taxon>Vertebrata</taxon>
        <taxon>Euteleostomi</taxon>
        <taxon>Actinopterygii</taxon>
        <taxon>Neopterygii</taxon>
        <taxon>Teleostei</taxon>
        <taxon>Clupei</taxon>
        <taxon>Clupeiformes</taxon>
        <taxon>Clupeoidei</taxon>
        <taxon>Engraulidae</taxon>
        <taxon>Coilinae</taxon>
        <taxon>Coilia</taxon>
    </lineage>
</organism>
<dbReference type="PANTHER" id="PTHR46791">
    <property type="entry name" value="EXPRESSED PROTEIN"/>
    <property type="match status" value="1"/>
</dbReference>
<dbReference type="Proteomes" id="UP001591681">
    <property type="component" value="Unassembled WGS sequence"/>
</dbReference>
<dbReference type="InterPro" id="IPR058913">
    <property type="entry name" value="Integrase_dom_put"/>
</dbReference>
<protein>
    <recommendedName>
        <fullName evidence="2">Integrase catalytic domain-containing protein</fullName>
    </recommendedName>
</protein>
<dbReference type="EMBL" id="JBHFQA010000499">
    <property type="protein sequence ID" value="KAL2076359.1"/>
    <property type="molecule type" value="Genomic_DNA"/>
</dbReference>
<reference evidence="3 4" key="1">
    <citation type="submission" date="2024-09" db="EMBL/GenBank/DDBJ databases">
        <title>A chromosome-level genome assembly of Gray's grenadier anchovy, Coilia grayii.</title>
        <authorList>
            <person name="Fu Z."/>
        </authorList>
    </citation>
    <scope>NUCLEOTIDE SEQUENCE [LARGE SCALE GENOMIC DNA]</scope>
    <source>
        <strain evidence="3">G4</strain>
        <tissue evidence="3">Muscle</tissue>
    </source>
</reference>
<proteinExistence type="predicted"/>
<evidence type="ECO:0000313" key="3">
    <source>
        <dbReference type="EMBL" id="KAL2076359.1"/>
    </source>
</evidence>
<keyword evidence="1" id="KW-0472">Membrane</keyword>
<keyword evidence="1" id="KW-0812">Transmembrane</keyword>
<evidence type="ECO:0000313" key="4">
    <source>
        <dbReference type="Proteomes" id="UP001591681"/>
    </source>
</evidence>
<sequence length="428" mass="49344">MCAFSSFQTKMADLSQQQQFPLYHFLLYNRFILIPLFIVPYASAYLICFLIASSQDALRRQMLLRLLEKIEQGLVRQPMDLDYFDFVCRQELYLCRALSRHVRIPDHIIQALEEFFKAVREHLEDGTHDCVNAEKMPNAGYRMVRGRLRSMGVKVQWRRVAASLHRVDALGIISRLAGLGCVVRRTYRVRGPLSLWHVDTNHKLIRYNIVLFGAVDGYSRKVMCLNAANNNLASTALAAFKQATEKYGIPSRVRGDQGSENVEIARYMFMVRATDRGSFMAGKSVHNQRIERLWRDIRTCVTSKYYGMLQDLEHDQLLDVSSTEDLFCVHLVCLPQLRKDLDAFVDGWNHHPLRSENNRTPEQLWRLGLSTGIGQPEDIEVCVNCVNIVQAPCFFQKMPINDHVVVGCQLKRGCQFQFSKEVVLTFNE</sequence>
<name>A0ABD1IP10_9TELE</name>
<dbReference type="PROSITE" id="PS50994">
    <property type="entry name" value="INTEGRASE"/>
    <property type="match status" value="1"/>
</dbReference>
<dbReference type="AlphaFoldDB" id="A0ABD1IP10"/>
<dbReference type="InterPro" id="IPR036397">
    <property type="entry name" value="RNaseH_sf"/>
</dbReference>
<feature type="transmembrane region" description="Helical" evidence="1">
    <location>
        <begin position="31"/>
        <end position="52"/>
    </location>
</feature>
<keyword evidence="4" id="KW-1185">Reference proteome</keyword>
<dbReference type="Pfam" id="PF24764">
    <property type="entry name" value="rva_4"/>
    <property type="match status" value="1"/>
</dbReference>
<evidence type="ECO:0000259" key="2">
    <source>
        <dbReference type="PROSITE" id="PS50994"/>
    </source>
</evidence>
<accession>A0ABD1IP10</accession>
<dbReference type="InterPro" id="IPR012337">
    <property type="entry name" value="RNaseH-like_sf"/>
</dbReference>
<feature type="domain" description="Integrase catalytic" evidence="2">
    <location>
        <begin position="188"/>
        <end position="369"/>
    </location>
</feature>
<gene>
    <name evidence="3" type="ORF">ACEWY4_028060</name>
</gene>